<organism evidence="1 2">
    <name type="scientific">Bremerella volcania</name>
    <dbReference type="NCBI Taxonomy" id="2527984"/>
    <lineage>
        <taxon>Bacteria</taxon>
        <taxon>Pseudomonadati</taxon>
        <taxon>Planctomycetota</taxon>
        <taxon>Planctomycetia</taxon>
        <taxon>Pirellulales</taxon>
        <taxon>Pirellulaceae</taxon>
        <taxon>Bremerella</taxon>
    </lineage>
</organism>
<dbReference type="KEGG" id="bvo:Pan97_15640"/>
<keyword evidence="2" id="KW-1185">Reference proteome</keyword>
<reference evidence="2" key="1">
    <citation type="submission" date="2019-02" db="EMBL/GenBank/DDBJ databases">
        <title>Deep-cultivation of Planctomycetes and their phenomic and genomic characterization uncovers novel biology.</title>
        <authorList>
            <person name="Wiegand S."/>
            <person name="Jogler M."/>
            <person name="Boedeker C."/>
            <person name="Pinto D."/>
            <person name="Vollmers J."/>
            <person name="Rivas-Marin E."/>
            <person name="Kohn T."/>
            <person name="Peeters S.H."/>
            <person name="Heuer A."/>
            <person name="Rast P."/>
            <person name="Oberbeckmann S."/>
            <person name="Bunk B."/>
            <person name="Jeske O."/>
            <person name="Meyerdierks A."/>
            <person name="Storesund J.E."/>
            <person name="Kallscheuer N."/>
            <person name="Luecker S."/>
            <person name="Lage O.M."/>
            <person name="Pohl T."/>
            <person name="Merkel B.J."/>
            <person name="Hornburger P."/>
            <person name="Mueller R.-W."/>
            <person name="Bruemmer F."/>
            <person name="Labrenz M."/>
            <person name="Spormann A.M."/>
            <person name="Op den Camp H."/>
            <person name="Overmann J."/>
            <person name="Amann R."/>
            <person name="Jetten M.S.M."/>
            <person name="Mascher T."/>
            <person name="Medema M.H."/>
            <person name="Devos D.P."/>
            <person name="Kaster A.-K."/>
            <person name="Ovreas L."/>
            <person name="Rohde M."/>
            <person name="Galperin M.Y."/>
            <person name="Jogler C."/>
        </authorList>
    </citation>
    <scope>NUCLEOTIDE SEQUENCE [LARGE SCALE GENOMIC DNA]</scope>
    <source>
        <strain evidence="2">Pan97</strain>
    </source>
</reference>
<accession>A0A518C5Q1</accession>
<dbReference type="AlphaFoldDB" id="A0A518C5Q1"/>
<gene>
    <name evidence="1" type="ORF">Pan97_15640</name>
</gene>
<protein>
    <submittedName>
        <fullName evidence="1">Uncharacterized protein</fullName>
    </submittedName>
</protein>
<evidence type="ECO:0000313" key="2">
    <source>
        <dbReference type="Proteomes" id="UP000318626"/>
    </source>
</evidence>
<evidence type="ECO:0000313" key="1">
    <source>
        <dbReference type="EMBL" id="QDU74555.1"/>
    </source>
</evidence>
<sequence>MQLSLHYTRYGKDWTLWATKGEGTFFDEHKSTEPDRPHEFFDIREVPLRFHEDQISPSSAGFEKNTAEDKAEYHITKQQQKEARERGDDYVYLPRGKRHSKLVGRVCIHRDRYEERGAYSISTSRANPCVGCFS</sequence>
<name>A0A518C5Q1_9BACT</name>
<dbReference type="Proteomes" id="UP000318626">
    <property type="component" value="Chromosome"/>
</dbReference>
<dbReference type="RefSeq" id="WP_144971505.1">
    <property type="nucleotide sequence ID" value="NZ_CP036289.1"/>
</dbReference>
<proteinExistence type="predicted"/>
<dbReference type="EMBL" id="CP036289">
    <property type="protein sequence ID" value="QDU74555.1"/>
    <property type="molecule type" value="Genomic_DNA"/>
</dbReference>
<dbReference type="OrthoDB" id="266561at2"/>